<evidence type="ECO:0000256" key="5">
    <source>
        <dbReference type="ARBA" id="ARBA00022692"/>
    </source>
</evidence>
<evidence type="ECO:0000256" key="2">
    <source>
        <dbReference type="ARBA" id="ARBA00022448"/>
    </source>
</evidence>
<feature type="transmembrane region" description="Helical" evidence="10">
    <location>
        <begin position="7"/>
        <end position="24"/>
    </location>
</feature>
<name>A0A6A7KAG2_9FIRM</name>
<keyword evidence="9 10" id="KW-0170">Cobalt</keyword>
<proteinExistence type="inferred from homology"/>
<keyword evidence="5 10" id="KW-0812">Transmembrane</keyword>
<evidence type="ECO:0000256" key="10">
    <source>
        <dbReference type="HAMAP-Rule" id="MF_00330"/>
    </source>
</evidence>
<comment type="subunit">
    <text evidence="10">Forms an energy-coupling factor (ECF) transporter complex composed of an ATP-binding protein (A component, CbiO), a transmembrane protein (T component, CbiQ) and 2 possible substrate-capture proteins (S components, CbiM and CbiN) of unknown stoichimetry.</text>
</comment>
<sequence>MKKSTKFILVAIILLLIVTPLIFIDSEFGGADGEAEEMITVISPEYDPWFESFIEPASGEIESMLFSLQAAFGAGIIAYYLGYNRGKKVNATN</sequence>
<evidence type="ECO:0000256" key="4">
    <source>
        <dbReference type="ARBA" id="ARBA00022573"/>
    </source>
</evidence>
<evidence type="ECO:0000256" key="3">
    <source>
        <dbReference type="ARBA" id="ARBA00022475"/>
    </source>
</evidence>
<comment type="similarity">
    <text evidence="10">Belongs to the CbiN family.</text>
</comment>
<dbReference type="GO" id="GO:0015087">
    <property type="term" value="F:cobalt ion transmembrane transporter activity"/>
    <property type="evidence" value="ECO:0007669"/>
    <property type="project" value="UniProtKB-UniRule"/>
</dbReference>
<comment type="subcellular location">
    <subcellularLocation>
        <location evidence="10">Cell membrane</location>
        <topology evidence="10">Multi-pass membrane protein</topology>
    </subcellularLocation>
</comment>
<dbReference type="HAMAP" id="MF_00330">
    <property type="entry name" value="CbiN"/>
    <property type="match status" value="1"/>
</dbReference>
<dbReference type="GO" id="GO:0005886">
    <property type="term" value="C:plasma membrane"/>
    <property type="evidence" value="ECO:0007669"/>
    <property type="project" value="UniProtKB-SubCell"/>
</dbReference>
<evidence type="ECO:0000256" key="9">
    <source>
        <dbReference type="ARBA" id="ARBA00023285"/>
    </source>
</evidence>
<feature type="transmembrane region" description="Helical" evidence="10">
    <location>
        <begin position="64"/>
        <end position="83"/>
    </location>
</feature>
<evidence type="ECO:0000256" key="8">
    <source>
        <dbReference type="ARBA" id="ARBA00023136"/>
    </source>
</evidence>
<keyword evidence="8 10" id="KW-0472">Membrane</keyword>
<comment type="function">
    <text evidence="10">Part of the energy-coupling factor (ECF) transporter complex CbiMNOQ involved in cobalt import.</text>
</comment>
<dbReference type="Pfam" id="PF02553">
    <property type="entry name" value="CbiN"/>
    <property type="match status" value="1"/>
</dbReference>
<dbReference type="AlphaFoldDB" id="A0A6A7KAG2"/>
<reference evidence="11 12" key="1">
    <citation type="submission" date="2019-10" db="EMBL/GenBank/DDBJ databases">
        <title>Alkalibaculum tamaniensis sp.nov., a new alkaliphilic acetogen, isolated on methoxylated aromatics from a mud volcano.</title>
        <authorList>
            <person name="Khomyakova M.A."/>
            <person name="Merkel A.Y."/>
            <person name="Bonch-Osmolovskaya E.A."/>
            <person name="Slobodkin A.I."/>
        </authorList>
    </citation>
    <scope>NUCLEOTIDE SEQUENCE [LARGE SCALE GENOMIC DNA]</scope>
    <source>
        <strain evidence="11 12">M08DMB</strain>
    </source>
</reference>
<dbReference type="RefSeq" id="WP_152804621.1">
    <property type="nucleotide sequence ID" value="NZ_WHNX01000016.1"/>
</dbReference>
<comment type="caution">
    <text evidence="11">The sequence shown here is derived from an EMBL/GenBank/DDBJ whole genome shotgun (WGS) entry which is preliminary data.</text>
</comment>
<dbReference type="PANTHER" id="PTHR38662">
    <property type="entry name" value="COBALT TRANSPORT PROTEIN CBIN"/>
    <property type="match status" value="1"/>
</dbReference>
<dbReference type="EMBL" id="WHNX01000016">
    <property type="protein sequence ID" value="MPW26271.1"/>
    <property type="molecule type" value="Genomic_DNA"/>
</dbReference>
<keyword evidence="4 10" id="KW-0169">Cobalamin biosynthesis</keyword>
<protein>
    <recommendedName>
        <fullName evidence="10">Cobalt transport protein CbiN</fullName>
    </recommendedName>
    <alternativeName>
        <fullName evidence="10">Energy-coupling factor transporter probable substrate-capture protein CbiN</fullName>
        <shortName evidence="10">ECF transporter S component CbiN</shortName>
    </alternativeName>
</protein>
<dbReference type="Proteomes" id="UP000440004">
    <property type="component" value="Unassembled WGS sequence"/>
</dbReference>
<keyword evidence="2 10" id="KW-0813">Transport</keyword>
<keyword evidence="7 10" id="KW-0406">Ion transport</keyword>
<keyword evidence="1 10" id="KW-0171">Cobalt transport</keyword>
<gene>
    <name evidence="10" type="primary">cbiN</name>
    <name evidence="11" type="ORF">GC105_10775</name>
</gene>
<dbReference type="InterPro" id="IPR003705">
    <property type="entry name" value="CbiN"/>
</dbReference>
<comment type="pathway">
    <text evidence="10">Cofactor biosynthesis; adenosylcobalamin biosynthesis.</text>
</comment>
<dbReference type="PANTHER" id="PTHR38662:SF1">
    <property type="entry name" value="COBALT TRANSPORT PROTEIN CBIN"/>
    <property type="match status" value="1"/>
</dbReference>
<evidence type="ECO:0000313" key="11">
    <source>
        <dbReference type="EMBL" id="MPW26271.1"/>
    </source>
</evidence>
<keyword evidence="6 10" id="KW-1133">Transmembrane helix</keyword>
<organism evidence="11 12">
    <name type="scientific">Alkalibaculum sporogenes</name>
    <dbReference type="NCBI Taxonomy" id="2655001"/>
    <lineage>
        <taxon>Bacteria</taxon>
        <taxon>Bacillati</taxon>
        <taxon>Bacillota</taxon>
        <taxon>Clostridia</taxon>
        <taxon>Eubacteriales</taxon>
        <taxon>Eubacteriaceae</taxon>
        <taxon>Alkalibaculum</taxon>
    </lineage>
</organism>
<evidence type="ECO:0000313" key="12">
    <source>
        <dbReference type="Proteomes" id="UP000440004"/>
    </source>
</evidence>
<dbReference type="GO" id="GO:0009236">
    <property type="term" value="P:cobalamin biosynthetic process"/>
    <property type="evidence" value="ECO:0007669"/>
    <property type="project" value="UniProtKB-UniRule"/>
</dbReference>
<keyword evidence="3 10" id="KW-1003">Cell membrane</keyword>
<evidence type="ECO:0000256" key="6">
    <source>
        <dbReference type="ARBA" id="ARBA00022989"/>
    </source>
</evidence>
<dbReference type="UniPathway" id="UPA00148"/>
<evidence type="ECO:0000256" key="7">
    <source>
        <dbReference type="ARBA" id="ARBA00023065"/>
    </source>
</evidence>
<accession>A0A6A7KAG2</accession>
<evidence type="ECO:0000256" key="1">
    <source>
        <dbReference type="ARBA" id="ARBA00022426"/>
    </source>
</evidence>
<keyword evidence="12" id="KW-1185">Reference proteome</keyword>
<dbReference type="NCBIfam" id="NF002780">
    <property type="entry name" value="PRK02898.1"/>
    <property type="match status" value="1"/>
</dbReference>